<dbReference type="CDD" id="cd07808">
    <property type="entry name" value="ASKHA_NBD_FGGY_EcXK-like"/>
    <property type="match status" value="1"/>
</dbReference>
<comment type="function">
    <text evidence="8">Catalyzes the phosphorylation of D-xylulose to D-xylulose 5-phosphate.</text>
</comment>
<dbReference type="Pfam" id="PF02782">
    <property type="entry name" value="FGGY_C"/>
    <property type="match status" value="1"/>
</dbReference>
<dbReference type="EC" id="2.7.1.17" evidence="8 9"/>
<sequence length="471" mass="49358">MWLGVDIGTSGVKAVLVDNSGAMVAEHTEPLSIQRPHALWSEQDPEQWWSATQSAILALPADLRSACKGLGLSGQMHGAVLLGADDNVLRPAILWNDGRSASQCAALGPLALEHTGNVAMPGFTAPKLAWLRENEPDSFAALKAVLLPKDYIRLRLTGEKTSEMSDASGTLWLDVAGRRWSGEMLAATGLDESQMPGLVEGSEQSGMLRPDIADDLGLPHVPVAGGGGDQAAGAIGAGVIDAGQAFLSLGTSGVIFAASDGFAPNPEQGVHAFCHALPGRWHVMSVMLSATACLDWVIRLTGFAGVPAALAAAEATGEQDDPPIFLPYLSGERTPHNDPRAKGCFFGLTHDTDPAALVDAVLEGVAFGLRDGLDALALDLNELSVIGGGSRSAYWAQILANALQVPLVYRDGSAVGPASGAARLARLAVTGETPEAVCTMPREQARYLPTANPHERLDRFRALYSSLQPNF</sequence>
<dbReference type="InterPro" id="IPR018483">
    <property type="entry name" value="Carb_kinase_FGGY_CS"/>
</dbReference>
<comment type="similarity">
    <text evidence="1 8 9">Belongs to the FGGY kinase family.</text>
</comment>
<dbReference type="EMBL" id="JAGSPB010000002">
    <property type="protein sequence ID" value="MBV7266132.1"/>
    <property type="molecule type" value="Genomic_DNA"/>
</dbReference>
<dbReference type="PANTHER" id="PTHR43095:SF6">
    <property type="entry name" value="XYLULOSE KINASE"/>
    <property type="match status" value="1"/>
</dbReference>
<accession>A0ABS6SNQ7</accession>
<dbReference type="HAMAP" id="MF_02220">
    <property type="entry name" value="XylB"/>
    <property type="match status" value="1"/>
</dbReference>
<keyword evidence="4 8" id="KW-0547">Nucleotide-binding</keyword>
<dbReference type="InterPro" id="IPR050406">
    <property type="entry name" value="FGGY_Carb_Kinase"/>
</dbReference>
<evidence type="ECO:0000256" key="6">
    <source>
        <dbReference type="ARBA" id="ARBA00022840"/>
    </source>
</evidence>
<keyword evidence="7 8" id="KW-0119">Carbohydrate metabolism</keyword>
<feature type="domain" description="Carbohydrate kinase FGGY N-terminal" evidence="10">
    <location>
        <begin position="1"/>
        <end position="236"/>
    </location>
</feature>
<comment type="caution">
    <text evidence="12">The sequence shown here is derived from an EMBL/GenBank/DDBJ whole genome shotgun (WGS) entry which is preliminary data.</text>
</comment>
<dbReference type="InterPro" id="IPR018485">
    <property type="entry name" value="FGGY_C"/>
</dbReference>
<name>A0ABS6SNQ7_9SPHN</name>
<dbReference type="PANTHER" id="PTHR43095">
    <property type="entry name" value="SUGAR KINASE"/>
    <property type="match status" value="1"/>
</dbReference>
<evidence type="ECO:0000256" key="1">
    <source>
        <dbReference type="ARBA" id="ARBA00009156"/>
    </source>
</evidence>
<dbReference type="Proteomes" id="UP000699975">
    <property type="component" value="Unassembled WGS sequence"/>
</dbReference>
<comment type="catalytic activity">
    <reaction evidence="8 9">
        <text>D-xylulose + ATP = D-xylulose 5-phosphate + ADP + H(+)</text>
        <dbReference type="Rhea" id="RHEA:10964"/>
        <dbReference type="ChEBI" id="CHEBI:15378"/>
        <dbReference type="ChEBI" id="CHEBI:17140"/>
        <dbReference type="ChEBI" id="CHEBI:30616"/>
        <dbReference type="ChEBI" id="CHEBI:57737"/>
        <dbReference type="ChEBI" id="CHEBI:456216"/>
        <dbReference type="EC" id="2.7.1.17"/>
    </reaction>
</comment>
<reference evidence="12 13" key="1">
    <citation type="submission" date="2021-04" db="EMBL/GenBank/DDBJ databases">
        <authorList>
            <person name="Pira H."/>
            <person name="Risdian C."/>
            <person name="Wink J."/>
        </authorList>
    </citation>
    <scope>NUCLEOTIDE SEQUENCE [LARGE SCALE GENOMIC DNA]</scope>
    <source>
        <strain evidence="12 13">WH131</strain>
    </source>
</reference>
<feature type="binding site" evidence="8">
    <location>
        <begin position="76"/>
        <end position="77"/>
    </location>
    <ligand>
        <name>substrate</name>
    </ligand>
</feature>
<gene>
    <name evidence="8 9 12" type="primary">xylB</name>
    <name evidence="12" type="ORF">KCG45_08080</name>
</gene>
<dbReference type="PROSITE" id="PS00933">
    <property type="entry name" value="FGGY_KINASES_1"/>
    <property type="match status" value="1"/>
</dbReference>
<organism evidence="12 13">
    <name type="scientific">Erythrobacter ani</name>
    <dbReference type="NCBI Taxonomy" id="2827235"/>
    <lineage>
        <taxon>Bacteria</taxon>
        <taxon>Pseudomonadati</taxon>
        <taxon>Pseudomonadota</taxon>
        <taxon>Alphaproteobacteria</taxon>
        <taxon>Sphingomonadales</taxon>
        <taxon>Erythrobacteraceae</taxon>
        <taxon>Erythrobacter/Porphyrobacter group</taxon>
        <taxon>Erythrobacter</taxon>
    </lineage>
</organism>
<evidence type="ECO:0000256" key="5">
    <source>
        <dbReference type="ARBA" id="ARBA00022777"/>
    </source>
</evidence>
<feature type="site" description="Important for activity" evidence="8">
    <location>
        <position position="6"/>
    </location>
</feature>
<evidence type="ECO:0000259" key="11">
    <source>
        <dbReference type="Pfam" id="PF02782"/>
    </source>
</evidence>
<dbReference type="RefSeq" id="WP_218316763.1">
    <property type="nucleotide sequence ID" value="NZ_JAGSPB010000002.1"/>
</dbReference>
<feature type="domain" description="Carbohydrate kinase FGGY C-terminal" evidence="11">
    <location>
        <begin position="246"/>
        <end position="427"/>
    </location>
</feature>
<protein>
    <recommendedName>
        <fullName evidence="8 9">Xylulose kinase</fullName>
        <shortName evidence="8 9">Xylulokinase</shortName>
        <ecNumber evidence="8 9">2.7.1.17</ecNumber>
    </recommendedName>
</protein>
<dbReference type="InterPro" id="IPR018484">
    <property type="entry name" value="FGGY_N"/>
</dbReference>
<dbReference type="NCBIfam" id="TIGR01312">
    <property type="entry name" value="XylB"/>
    <property type="match status" value="1"/>
</dbReference>
<evidence type="ECO:0000259" key="10">
    <source>
        <dbReference type="Pfam" id="PF00370"/>
    </source>
</evidence>
<feature type="active site" description="Proton acceptor" evidence="8">
    <location>
        <position position="229"/>
    </location>
</feature>
<dbReference type="GO" id="GO:0004856">
    <property type="term" value="F:D-xylulokinase activity"/>
    <property type="evidence" value="ECO:0007669"/>
    <property type="project" value="UniProtKB-EC"/>
</dbReference>
<keyword evidence="5 8" id="KW-0418">Kinase</keyword>
<dbReference type="Pfam" id="PF00370">
    <property type="entry name" value="FGGY_N"/>
    <property type="match status" value="1"/>
</dbReference>
<proteinExistence type="inferred from homology"/>
<keyword evidence="2 8" id="KW-0859">Xylose metabolism</keyword>
<evidence type="ECO:0000256" key="7">
    <source>
        <dbReference type="ARBA" id="ARBA00023277"/>
    </source>
</evidence>
<dbReference type="PIRSF" id="PIRSF000538">
    <property type="entry name" value="GlpK"/>
    <property type="match status" value="1"/>
</dbReference>
<keyword evidence="13" id="KW-1185">Reference proteome</keyword>
<evidence type="ECO:0000256" key="4">
    <source>
        <dbReference type="ARBA" id="ARBA00022741"/>
    </source>
</evidence>
<evidence type="ECO:0000313" key="13">
    <source>
        <dbReference type="Proteomes" id="UP000699975"/>
    </source>
</evidence>
<dbReference type="InterPro" id="IPR000577">
    <property type="entry name" value="Carb_kinase_FGGY"/>
</dbReference>
<dbReference type="InterPro" id="IPR006000">
    <property type="entry name" value="Xylulokinase"/>
</dbReference>
<keyword evidence="3 8" id="KW-0808">Transferase</keyword>
<evidence type="ECO:0000256" key="3">
    <source>
        <dbReference type="ARBA" id="ARBA00022679"/>
    </source>
</evidence>
<evidence type="ECO:0000256" key="8">
    <source>
        <dbReference type="HAMAP-Rule" id="MF_02220"/>
    </source>
</evidence>
<evidence type="ECO:0000256" key="9">
    <source>
        <dbReference type="RuleBase" id="RU364073"/>
    </source>
</evidence>
<evidence type="ECO:0000313" key="12">
    <source>
        <dbReference type="EMBL" id="MBV7266132.1"/>
    </source>
</evidence>
<evidence type="ECO:0000256" key="2">
    <source>
        <dbReference type="ARBA" id="ARBA00022629"/>
    </source>
</evidence>
<keyword evidence="6 8" id="KW-0067">ATP-binding</keyword>